<dbReference type="InterPro" id="IPR031259">
    <property type="entry name" value="ILBP"/>
</dbReference>
<dbReference type="Pfam" id="PF00061">
    <property type="entry name" value="Lipocalin"/>
    <property type="match status" value="1"/>
</dbReference>
<name>A0AA85K1P1_TRIRE</name>
<proteinExistence type="inferred from homology"/>
<evidence type="ECO:0000256" key="1">
    <source>
        <dbReference type="ARBA" id="ARBA00008390"/>
    </source>
</evidence>
<keyword evidence="4" id="KW-1185">Reference proteome</keyword>
<dbReference type="InterPro" id="IPR012674">
    <property type="entry name" value="Calycin"/>
</dbReference>
<dbReference type="InterPro" id="IPR000463">
    <property type="entry name" value="Fatty_acid-bd"/>
</dbReference>
<dbReference type="GO" id="GO:0008289">
    <property type="term" value="F:lipid binding"/>
    <property type="evidence" value="ECO:0007669"/>
    <property type="project" value="UniProtKB-KW"/>
</dbReference>
<protein>
    <recommendedName>
        <fullName evidence="3">Lipocalin/cytosolic fatty-acid binding domain-containing protein</fullName>
    </recommendedName>
</protein>
<dbReference type="AlphaFoldDB" id="A0AA85K1P1"/>
<sequence>MAELVGTWKFVESSNMDELFSELGAPKDVFHASLEYKPTLVISLGDNELHMKMITNTIETEQSYELGKEVEELTLDGRIVLAYVTVESDKKLVHIQRHGFSKTVITREVYDDILITTIKNQNQTATIKYQRV</sequence>
<dbReference type="CDD" id="cd00742">
    <property type="entry name" value="FABP"/>
    <property type="match status" value="1"/>
</dbReference>
<keyword evidence="2" id="KW-0446">Lipid-binding</keyword>
<dbReference type="Gene3D" id="2.40.128.20">
    <property type="match status" value="1"/>
</dbReference>
<evidence type="ECO:0000313" key="4">
    <source>
        <dbReference type="Proteomes" id="UP000050795"/>
    </source>
</evidence>
<dbReference type="PANTHER" id="PTHR11955">
    <property type="entry name" value="FATTY ACID BINDING PROTEIN"/>
    <property type="match status" value="1"/>
</dbReference>
<feature type="domain" description="Lipocalin/cytosolic fatty-acid binding" evidence="3">
    <location>
        <begin position="5"/>
        <end position="112"/>
    </location>
</feature>
<evidence type="ECO:0000256" key="2">
    <source>
        <dbReference type="ARBA" id="ARBA00023121"/>
    </source>
</evidence>
<dbReference type="SUPFAM" id="SSF50814">
    <property type="entry name" value="Lipocalins"/>
    <property type="match status" value="1"/>
</dbReference>
<dbReference type="InterPro" id="IPR000566">
    <property type="entry name" value="Lipocln_cytosolic_FA-bd_dom"/>
</dbReference>
<reference evidence="5" key="2">
    <citation type="submission" date="2023-11" db="UniProtKB">
        <authorList>
            <consortium name="WormBaseParasite"/>
        </authorList>
    </citation>
    <scope>IDENTIFICATION</scope>
</reference>
<dbReference type="WBParaSite" id="TREG1_65230.1">
    <property type="protein sequence ID" value="TREG1_65230.1"/>
    <property type="gene ID" value="TREG1_65230"/>
</dbReference>
<dbReference type="Proteomes" id="UP000050795">
    <property type="component" value="Unassembled WGS sequence"/>
</dbReference>
<dbReference type="PRINTS" id="PR00178">
    <property type="entry name" value="FATTYACIDBP"/>
</dbReference>
<reference evidence="4" key="1">
    <citation type="submission" date="2022-06" db="EMBL/GenBank/DDBJ databases">
        <authorList>
            <person name="Berger JAMES D."/>
            <person name="Berger JAMES D."/>
        </authorList>
    </citation>
    <scope>NUCLEOTIDE SEQUENCE [LARGE SCALE GENOMIC DNA]</scope>
</reference>
<evidence type="ECO:0000259" key="3">
    <source>
        <dbReference type="Pfam" id="PF00061"/>
    </source>
</evidence>
<evidence type="ECO:0000313" key="5">
    <source>
        <dbReference type="WBParaSite" id="TREG1_65230.1"/>
    </source>
</evidence>
<organism evidence="4 5">
    <name type="scientific">Trichobilharzia regenti</name>
    <name type="common">Nasal bird schistosome</name>
    <dbReference type="NCBI Taxonomy" id="157069"/>
    <lineage>
        <taxon>Eukaryota</taxon>
        <taxon>Metazoa</taxon>
        <taxon>Spiralia</taxon>
        <taxon>Lophotrochozoa</taxon>
        <taxon>Platyhelminthes</taxon>
        <taxon>Trematoda</taxon>
        <taxon>Digenea</taxon>
        <taxon>Strigeidida</taxon>
        <taxon>Schistosomatoidea</taxon>
        <taxon>Schistosomatidae</taxon>
        <taxon>Trichobilharzia</taxon>
    </lineage>
</organism>
<accession>A0AA85K1P1</accession>
<comment type="similarity">
    <text evidence="1">Belongs to the calycin superfamily. Fatty-acid binding protein (FABP) family.</text>
</comment>